<evidence type="ECO:0000256" key="7">
    <source>
        <dbReference type="ARBA" id="ARBA00022989"/>
    </source>
</evidence>
<sequence>MKDIKAESMLGLSEITDNKKIWRMLAAEMLGTFFLVLIGCASVVTSDGSTIQIALTFGLVVASLALAIGHVSGCHINPAVTCGLFVTGDIKLLKGLFYIVSQCIGAAAGSAVLRAVIPTTLEGTLGATGLQGITEVQGFIIEIFLTFVLVFVVQACCDPRRKDIKGSAPLAIGLSITACHLAAIKLTGASMNPARSFGPAVIMNNWVDHWVYWAGPIVGGVLAGFVYKFLFKVRKDEDDSYDF</sequence>
<dbReference type="PANTHER" id="PTHR19139:SF291">
    <property type="entry name" value="AQUAPORIN"/>
    <property type="match status" value="1"/>
</dbReference>
<dbReference type="Pfam" id="PF00230">
    <property type="entry name" value="MIP"/>
    <property type="match status" value="1"/>
</dbReference>
<feature type="transmembrane region" description="Helical" evidence="10">
    <location>
        <begin position="137"/>
        <end position="157"/>
    </location>
</feature>
<evidence type="ECO:0000313" key="12">
    <source>
        <dbReference type="RefSeq" id="XP_017782237.1"/>
    </source>
</evidence>
<evidence type="ECO:0000256" key="6">
    <source>
        <dbReference type="ARBA" id="ARBA00022737"/>
    </source>
</evidence>
<organism evidence="11 12">
    <name type="scientific">Nicrophorus vespilloides</name>
    <name type="common">Boreal carrion beetle</name>
    <dbReference type="NCBI Taxonomy" id="110193"/>
    <lineage>
        <taxon>Eukaryota</taxon>
        <taxon>Metazoa</taxon>
        <taxon>Ecdysozoa</taxon>
        <taxon>Arthropoda</taxon>
        <taxon>Hexapoda</taxon>
        <taxon>Insecta</taxon>
        <taxon>Pterygota</taxon>
        <taxon>Neoptera</taxon>
        <taxon>Endopterygota</taxon>
        <taxon>Coleoptera</taxon>
        <taxon>Polyphaga</taxon>
        <taxon>Staphyliniformia</taxon>
        <taxon>Silphidae</taxon>
        <taxon>Nicrophorinae</taxon>
        <taxon>Nicrophorus</taxon>
    </lineage>
</organism>
<dbReference type="Proteomes" id="UP000695000">
    <property type="component" value="Unplaced"/>
</dbReference>
<dbReference type="InterPro" id="IPR000425">
    <property type="entry name" value="MIP"/>
</dbReference>
<evidence type="ECO:0000256" key="9">
    <source>
        <dbReference type="RuleBase" id="RU000477"/>
    </source>
</evidence>
<protein>
    <submittedName>
        <fullName evidence="12">Aquaporin AQPAe.a</fullName>
    </submittedName>
</protein>
<keyword evidence="6" id="KW-0677">Repeat</keyword>
<proteinExistence type="inferred from homology"/>
<dbReference type="RefSeq" id="XP_017782237.1">
    <property type="nucleotide sequence ID" value="XM_017926748.1"/>
</dbReference>
<dbReference type="InterPro" id="IPR023271">
    <property type="entry name" value="Aquaporin-like"/>
</dbReference>
<dbReference type="NCBIfam" id="TIGR00861">
    <property type="entry name" value="MIP"/>
    <property type="match status" value="1"/>
</dbReference>
<evidence type="ECO:0000256" key="10">
    <source>
        <dbReference type="SAM" id="Phobius"/>
    </source>
</evidence>
<keyword evidence="4 9" id="KW-0813">Transport</keyword>
<evidence type="ECO:0000256" key="3">
    <source>
        <dbReference type="ARBA" id="ARBA00011881"/>
    </source>
</evidence>
<keyword evidence="11" id="KW-1185">Reference proteome</keyword>
<dbReference type="Gene3D" id="1.20.1080.10">
    <property type="entry name" value="Glycerol uptake facilitator protein"/>
    <property type="match status" value="1"/>
</dbReference>
<dbReference type="GeneID" id="108566732"/>
<comment type="subcellular location">
    <subcellularLocation>
        <location evidence="1">Membrane</location>
        <topology evidence="1">Multi-pass membrane protein</topology>
    </subcellularLocation>
</comment>
<evidence type="ECO:0000256" key="4">
    <source>
        <dbReference type="ARBA" id="ARBA00022448"/>
    </source>
</evidence>
<name>A0ABM1N5Y7_NICVS</name>
<dbReference type="PRINTS" id="PR00783">
    <property type="entry name" value="MINTRINSICP"/>
</dbReference>
<reference evidence="12" key="1">
    <citation type="submission" date="2025-08" db="UniProtKB">
        <authorList>
            <consortium name="RefSeq"/>
        </authorList>
    </citation>
    <scope>IDENTIFICATION</scope>
    <source>
        <tissue evidence="12">Whole Larva</tissue>
    </source>
</reference>
<evidence type="ECO:0000256" key="5">
    <source>
        <dbReference type="ARBA" id="ARBA00022692"/>
    </source>
</evidence>
<feature type="transmembrane region" description="Helical" evidence="10">
    <location>
        <begin position="210"/>
        <end position="230"/>
    </location>
</feature>
<evidence type="ECO:0000256" key="2">
    <source>
        <dbReference type="ARBA" id="ARBA00006175"/>
    </source>
</evidence>
<feature type="transmembrane region" description="Helical" evidence="10">
    <location>
        <begin position="169"/>
        <end position="190"/>
    </location>
</feature>
<accession>A0ABM1N5Y7</accession>
<feature type="transmembrane region" description="Helical" evidence="10">
    <location>
        <begin position="95"/>
        <end position="117"/>
    </location>
</feature>
<keyword evidence="8 10" id="KW-0472">Membrane</keyword>
<dbReference type="CDD" id="cd00333">
    <property type="entry name" value="MIP"/>
    <property type="match status" value="1"/>
</dbReference>
<evidence type="ECO:0000313" key="11">
    <source>
        <dbReference type="Proteomes" id="UP000695000"/>
    </source>
</evidence>
<evidence type="ECO:0000256" key="1">
    <source>
        <dbReference type="ARBA" id="ARBA00004141"/>
    </source>
</evidence>
<comment type="subunit">
    <text evidence="3">Homotetramer.</text>
</comment>
<dbReference type="InterPro" id="IPR034294">
    <property type="entry name" value="Aquaporin_transptr"/>
</dbReference>
<evidence type="ECO:0000256" key="8">
    <source>
        <dbReference type="ARBA" id="ARBA00023136"/>
    </source>
</evidence>
<feature type="transmembrane region" description="Helical" evidence="10">
    <location>
        <begin position="51"/>
        <end position="74"/>
    </location>
</feature>
<comment type="similarity">
    <text evidence="2 9">Belongs to the MIP/aquaporin (TC 1.A.8) family.</text>
</comment>
<dbReference type="SUPFAM" id="SSF81338">
    <property type="entry name" value="Aquaporin-like"/>
    <property type="match status" value="1"/>
</dbReference>
<keyword evidence="5 9" id="KW-0812">Transmembrane</keyword>
<dbReference type="PANTHER" id="PTHR19139">
    <property type="entry name" value="AQUAPORIN TRANSPORTER"/>
    <property type="match status" value="1"/>
</dbReference>
<feature type="transmembrane region" description="Helical" evidence="10">
    <location>
        <begin position="21"/>
        <end position="45"/>
    </location>
</feature>
<keyword evidence="7 10" id="KW-1133">Transmembrane helix</keyword>
<gene>
    <name evidence="12" type="primary">LOC108566732</name>
</gene>